<evidence type="ECO:0000256" key="7">
    <source>
        <dbReference type="ARBA" id="ARBA00022989"/>
    </source>
</evidence>
<dbReference type="PANTHER" id="PTHR10791:SF44">
    <property type="entry name" value="BIDIRECTIONAL SUGAR TRANSPORTER SWEET1"/>
    <property type="match status" value="1"/>
</dbReference>
<keyword evidence="4 9" id="KW-0762">Sugar transport</keyword>
<keyword evidence="7 9" id="KW-1133">Transmembrane helix</keyword>
<keyword evidence="5 9" id="KW-0812">Transmembrane</keyword>
<evidence type="ECO:0000256" key="8">
    <source>
        <dbReference type="ARBA" id="ARBA00023136"/>
    </source>
</evidence>
<dbReference type="GO" id="GO:0051260">
    <property type="term" value="P:protein homooligomerization"/>
    <property type="evidence" value="ECO:0007669"/>
    <property type="project" value="UniProtKB-ARBA"/>
</dbReference>
<evidence type="ECO:0000313" key="11">
    <source>
        <dbReference type="Proteomes" id="UP000827889"/>
    </source>
</evidence>
<feature type="transmembrane region" description="Helical" evidence="9">
    <location>
        <begin position="6"/>
        <end position="27"/>
    </location>
</feature>
<evidence type="ECO:0000313" key="12">
    <source>
        <dbReference type="RefSeq" id="XP_030544135.1"/>
    </source>
</evidence>
<proteinExistence type="inferred from homology"/>
<feature type="transmembrane region" description="Helical" evidence="9">
    <location>
        <begin position="39"/>
        <end position="57"/>
    </location>
</feature>
<dbReference type="Gene3D" id="1.20.1280.290">
    <property type="match status" value="2"/>
</dbReference>
<keyword evidence="6" id="KW-0677">Repeat</keyword>
<dbReference type="PANTHER" id="PTHR10791">
    <property type="entry name" value="RAG1-ACTIVATING PROTEIN 1"/>
    <property type="match status" value="1"/>
</dbReference>
<evidence type="ECO:0000256" key="1">
    <source>
        <dbReference type="ARBA" id="ARBA00004127"/>
    </source>
</evidence>
<dbReference type="FunFam" id="1.20.1280.290:FF:000002">
    <property type="entry name" value="Bidirectional sugar transporter SWEET"/>
    <property type="match status" value="1"/>
</dbReference>
<keyword evidence="8 9" id="KW-0472">Membrane</keyword>
<dbReference type="Proteomes" id="UP000827889">
    <property type="component" value="Chromosome 2"/>
</dbReference>
<comment type="subcellular location">
    <subcellularLocation>
        <location evidence="9">Cell membrane</location>
        <topology evidence="9">Multi-pass membrane protein</topology>
    </subcellularLocation>
    <subcellularLocation>
        <location evidence="1">Endomembrane system</location>
        <topology evidence="1">Multi-pass membrane protein</topology>
    </subcellularLocation>
</comment>
<accession>A0A8B8QAK3</accession>
<dbReference type="FunFam" id="1.20.1280.290:FF:000001">
    <property type="entry name" value="Bidirectional sugar transporter SWEET"/>
    <property type="match status" value="1"/>
</dbReference>
<dbReference type="GO" id="GO:0051119">
    <property type="term" value="F:sugar transmembrane transporter activity"/>
    <property type="evidence" value="ECO:0007669"/>
    <property type="project" value="InterPro"/>
</dbReference>
<dbReference type="InterPro" id="IPR004316">
    <property type="entry name" value="SWEET_rpt"/>
</dbReference>
<organism evidence="11 12">
    <name type="scientific">Rhodamnia argentea</name>
    <dbReference type="NCBI Taxonomy" id="178133"/>
    <lineage>
        <taxon>Eukaryota</taxon>
        <taxon>Viridiplantae</taxon>
        <taxon>Streptophyta</taxon>
        <taxon>Embryophyta</taxon>
        <taxon>Tracheophyta</taxon>
        <taxon>Spermatophyta</taxon>
        <taxon>Magnoliopsida</taxon>
        <taxon>eudicotyledons</taxon>
        <taxon>Gunneridae</taxon>
        <taxon>Pentapetalae</taxon>
        <taxon>rosids</taxon>
        <taxon>malvids</taxon>
        <taxon>Myrtales</taxon>
        <taxon>Myrtaceae</taxon>
        <taxon>Myrtoideae</taxon>
        <taxon>Myrteae</taxon>
        <taxon>Australasian group</taxon>
        <taxon>Rhodamnia</taxon>
    </lineage>
</organism>
<evidence type="ECO:0000256" key="4">
    <source>
        <dbReference type="ARBA" id="ARBA00022597"/>
    </source>
</evidence>
<dbReference type="GO" id="GO:0005886">
    <property type="term" value="C:plasma membrane"/>
    <property type="evidence" value="ECO:0007669"/>
    <property type="project" value="UniProtKB-SubCell"/>
</dbReference>
<feature type="transmembrane region" description="Helical" evidence="9">
    <location>
        <begin position="132"/>
        <end position="153"/>
    </location>
</feature>
<comment type="similarity">
    <text evidence="2 9">Belongs to the SWEET sugar transporter family.</text>
</comment>
<reference evidence="11" key="1">
    <citation type="submission" date="2025-05" db="UniProtKB">
        <authorList>
            <consortium name="RefSeq"/>
        </authorList>
    </citation>
    <scope>NUCLEOTIDE SEQUENCE [LARGE SCALE GENOMIC DNA]</scope>
</reference>
<feature type="transmembrane region" description="Helical" evidence="9">
    <location>
        <begin position="188"/>
        <end position="209"/>
    </location>
</feature>
<evidence type="ECO:0000256" key="2">
    <source>
        <dbReference type="ARBA" id="ARBA00007809"/>
    </source>
</evidence>
<feature type="transmembrane region" description="Helical" evidence="9">
    <location>
        <begin position="69"/>
        <end position="90"/>
    </location>
</feature>
<dbReference type="OrthoDB" id="409725at2759"/>
<evidence type="ECO:0000256" key="10">
    <source>
        <dbReference type="SAM" id="MobiDB-lite"/>
    </source>
</evidence>
<evidence type="ECO:0000256" key="9">
    <source>
        <dbReference type="RuleBase" id="RU910715"/>
    </source>
</evidence>
<dbReference type="InterPro" id="IPR047664">
    <property type="entry name" value="SWEET"/>
</dbReference>
<keyword evidence="11" id="KW-1185">Reference proteome</keyword>
<dbReference type="AlphaFoldDB" id="A0A8B8QAK3"/>
<name>A0A8B8QAK3_9MYRT</name>
<reference evidence="12" key="2">
    <citation type="submission" date="2025-08" db="UniProtKB">
        <authorList>
            <consortium name="RefSeq"/>
        </authorList>
    </citation>
    <scope>IDENTIFICATION</scope>
    <source>
        <tissue evidence="12">Leaf</tissue>
    </source>
</reference>
<feature type="region of interest" description="Disordered" evidence="10">
    <location>
        <begin position="228"/>
        <end position="251"/>
    </location>
</feature>
<dbReference type="Pfam" id="PF03083">
    <property type="entry name" value="MtN3_slv"/>
    <property type="match status" value="2"/>
</dbReference>
<evidence type="ECO:0000256" key="3">
    <source>
        <dbReference type="ARBA" id="ARBA00022448"/>
    </source>
</evidence>
<feature type="transmembrane region" description="Helical" evidence="9">
    <location>
        <begin position="160"/>
        <end position="182"/>
    </location>
</feature>
<dbReference type="KEGG" id="rarg:125312438"/>
<comment type="function">
    <text evidence="9">Mediates both low-affinity uptake and efflux of sugar across the membrane.</text>
</comment>
<gene>
    <name evidence="12" type="primary">LOC125312438</name>
</gene>
<evidence type="ECO:0000256" key="5">
    <source>
        <dbReference type="ARBA" id="ARBA00022692"/>
    </source>
</evidence>
<keyword evidence="3 9" id="KW-0813">Transport</keyword>
<evidence type="ECO:0000256" key="6">
    <source>
        <dbReference type="ARBA" id="ARBA00022737"/>
    </source>
</evidence>
<feature type="transmembrane region" description="Helical" evidence="9">
    <location>
        <begin position="102"/>
        <end position="120"/>
    </location>
</feature>
<sequence length="251" mass="27953">MDVLRFVCGVLGNAVSVLLFLAPMTTFKRIIRSRSTEQFSCVPYMGTLLSCSLYTWYSLPFVSPDNLLILVISGIGVVIELTYVLIFITYAPKKERAKIMGLSGLALILFITFAFVSLFALHGKTRKLFCGIMLNIFSTIAYASPLSVMMLVIKTKSVEFMPFLLSLSCFLSGIFWFAYGFLSRDPFLMVPTGLGTGFGIAQLILYAVYCKNQSRAKKGIRDELREMDLEKTDQSDGTGLPRLSFNASSKH</sequence>
<protein>
    <recommendedName>
        <fullName evidence="9">Bidirectional sugar transporter SWEET</fullName>
    </recommendedName>
</protein>
<dbReference type="GO" id="GO:0012505">
    <property type="term" value="C:endomembrane system"/>
    <property type="evidence" value="ECO:0007669"/>
    <property type="project" value="UniProtKB-SubCell"/>
</dbReference>
<dbReference type="RefSeq" id="XP_030544135.1">
    <property type="nucleotide sequence ID" value="XM_030688275.1"/>
</dbReference>